<gene>
    <name evidence="1" type="ORF">A2777_03860</name>
</gene>
<evidence type="ECO:0000313" key="2">
    <source>
        <dbReference type="Proteomes" id="UP000177354"/>
    </source>
</evidence>
<dbReference type="AlphaFoldDB" id="A0A1F5Z3N6"/>
<evidence type="ECO:0008006" key="3">
    <source>
        <dbReference type="Google" id="ProtNLM"/>
    </source>
</evidence>
<dbReference type="InterPro" id="IPR007405">
    <property type="entry name" value="Phage_KVP40_Orf299"/>
</dbReference>
<name>A0A1F5Z3N6_9BACT</name>
<comment type="caution">
    <text evidence="1">The sequence shown here is derived from an EMBL/GenBank/DDBJ whole genome shotgun (WGS) entry which is preliminary data.</text>
</comment>
<sequence length="167" mass="18793">MKNSDSQLSNGTYNSPTYGSVTLLNLRKYALNFIESAPEYKYRLVIGSDSQTKNGHGVDFVTAIVIHRIGFGGIYFWKRHLDTKKYVLRSRIYQEAALSLSCAEEFLNLFKNDGISKYDVEIHVDIGSFGDTKDMINEVVGMIRSYGFNVKTKPASYGASKVADRHT</sequence>
<accession>A0A1F5Z3N6</accession>
<reference evidence="1 2" key="1">
    <citation type="journal article" date="2016" name="Nat. Commun.">
        <title>Thousands of microbial genomes shed light on interconnected biogeochemical processes in an aquifer system.</title>
        <authorList>
            <person name="Anantharaman K."/>
            <person name="Brown C.T."/>
            <person name="Hug L.A."/>
            <person name="Sharon I."/>
            <person name="Castelle C.J."/>
            <person name="Probst A.J."/>
            <person name="Thomas B.C."/>
            <person name="Singh A."/>
            <person name="Wilkins M.J."/>
            <person name="Karaoz U."/>
            <person name="Brodie E.L."/>
            <person name="Williams K.H."/>
            <person name="Hubbard S.S."/>
            <person name="Banfield J.F."/>
        </authorList>
    </citation>
    <scope>NUCLEOTIDE SEQUENCE [LARGE SCALE GENOMIC DNA]</scope>
</reference>
<dbReference type="Proteomes" id="UP000177354">
    <property type="component" value="Unassembled WGS sequence"/>
</dbReference>
<dbReference type="PANTHER" id="PTHR39961">
    <property type="entry name" value="HYPOTHETICAL CYTOSOLIC PROTEIN"/>
    <property type="match status" value="1"/>
</dbReference>
<dbReference type="EMBL" id="MFJF01000012">
    <property type="protein sequence ID" value="OGG07069.1"/>
    <property type="molecule type" value="Genomic_DNA"/>
</dbReference>
<organism evidence="1 2">
    <name type="scientific">Candidatus Gottesmanbacteria bacterium RIFCSPHIGHO2_01_FULL_40_15</name>
    <dbReference type="NCBI Taxonomy" id="1798376"/>
    <lineage>
        <taxon>Bacteria</taxon>
        <taxon>Candidatus Gottesmaniibacteriota</taxon>
    </lineage>
</organism>
<dbReference type="PANTHER" id="PTHR39961:SF1">
    <property type="entry name" value="DUF458 DOMAIN-CONTAINING PROTEIN"/>
    <property type="match status" value="1"/>
</dbReference>
<protein>
    <recommendedName>
        <fullName evidence="3">DUF458 domain-containing protein</fullName>
    </recommendedName>
</protein>
<evidence type="ECO:0000313" key="1">
    <source>
        <dbReference type="EMBL" id="OGG07069.1"/>
    </source>
</evidence>
<dbReference type="Pfam" id="PF04308">
    <property type="entry name" value="RNaseH_like"/>
    <property type="match status" value="1"/>
</dbReference>
<proteinExistence type="predicted"/>